<protein>
    <submittedName>
        <fullName evidence="8">RDD family protein</fullName>
    </submittedName>
</protein>
<dbReference type="Proteomes" id="UP001348149">
    <property type="component" value="Unassembled WGS sequence"/>
</dbReference>
<evidence type="ECO:0000256" key="4">
    <source>
        <dbReference type="ARBA" id="ARBA00022989"/>
    </source>
</evidence>
<evidence type="ECO:0000256" key="2">
    <source>
        <dbReference type="ARBA" id="ARBA00022475"/>
    </source>
</evidence>
<dbReference type="InterPro" id="IPR051791">
    <property type="entry name" value="Pra-immunoreactive"/>
</dbReference>
<proteinExistence type="predicted"/>
<evidence type="ECO:0000256" key="3">
    <source>
        <dbReference type="ARBA" id="ARBA00022692"/>
    </source>
</evidence>
<feature type="domain" description="RDD" evidence="7">
    <location>
        <begin position="24"/>
        <end position="140"/>
    </location>
</feature>
<name>A0ABU6HFH5_9RHOB</name>
<evidence type="ECO:0000313" key="8">
    <source>
        <dbReference type="EMBL" id="MEC3861214.1"/>
    </source>
</evidence>
<keyword evidence="3 6" id="KW-0812">Transmembrane</keyword>
<comment type="subcellular location">
    <subcellularLocation>
        <location evidence="1">Cell membrane</location>
        <topology evidence="1">Multi-pass membrane protein</topology>
    </subcellularLocation>
</comment>
<evidence type="ECO:0000259" key="7">
    <source>
        <dbReference type="Pfam" id="PF06271"/>
    </source>
</evidence>
<dbReference type="PANTHER" id="PTHR36115">
    <property type="entry name" value="PROLINE-RICH ANTIGEN HOMOLOG-RELATED"/>
    <property type="match status" value="1"/>
</dbReference>
<accession>A0ABU6HFH5</accession>
<sequence>MMYTESMSHLPDPIHQAEFYTDTPVKRGIAWLLDTVLIMALVVPVILLTAFIGLFFLPVLYLLIGFFYRVITISGGSATWGMRLMSIELRDAHGQRLDPGQAFLHTLGYTVSMSIPIFQVISILLMFLSERRQGLTDMMLGTVVLNRRF</sequence>
<evidence type="ECO:0000256" key="6">
    <source>
        <dbReference type="SAM" id="Phobius"/>
    </source>
</evidence>
<dbReference type="RefSeq" id="WP_326296929.1">
    <property type="nucleotide sequence ID" value="NZ_JAYLLH010000008.1"/>
</dbReference>
<evidence type="ECO:0000313" key="9">
    <source>
        <dbReference type="Proteomes" id="UP001348149"/>
    </source>
</evidence>
<gene>
    <name evidence="8" type="ORF">VK792_07955</name>
</gene>
<keyword evidence="2" id="KW-1003">Cell membrane</keyword>
<dbReference type="InterPro" id="IPR010432">
    <property type="entry name" value="RDD"/>
</dbReference>
<feature type="transmembrane region" description="Helical" evidence="6">
    <location>
        <begin position="102"/>
        <end position="128"/>
    </location>
</feature>
<keyword evidence="4 6" id="KW-1133">Transmembrane helix</keyword>
<evidence type="ECO:0000256" key="1">
    <source>
        <dbReference type="ARBA" id="ARBA00004651"/>
    </source>
</evidence>
<feature type="transmembrane region" description="Helical" evidence="6">
    <location>
        <begin position="29"/>
        <end position="52"/>
    </location>
</feature>
<comment type="caution">
    <text evidence="8">The sequence shown here is derived from an EMBL/GenBank/DDBJ whole genome shotgun (WGS) entry which is preliminary data.</text>
</comment>
<dbReference type="EMBL" id="JAYLLH010000008">
    <property type="protein sequence ID" value="MEC3861214.1"/>
    <property type="molecule type" value="Genomic_DNA"/>
</dbReference>
<feature type="transmembrane region" description="Helical" evidence="6">
    <location>
        <begin position="59"/>
        <end position="82"/>
    </location>
</feature>
<organism evidence="8 9">
    <name type="scientific">Mesobacterium hydrothermale</name>
    <dbReference type="NCBI Taxonomy" id="3111907"/>
    <lineage>
        <taxon>Bacteria</taxon>
        <taxon>Pseudomonadati</taxon>
        <taxon>Pseudomonadota</taxon>
        <taxon>Alphaproteobacteria</taxon>
        <taxon>Rhodobacterales</taxon>
        <taxon>Roseobacteraceae</taxon>
        <taxon>Mesobacterium</taxon>
    </lineage>
</organism>
<evidence type="ECO:0000256" key="5">
    <source>
        <dbReference type="ARBA" id="ARBA00023136"/>
    </source>
</evidence>
<dbReference type="Pfam" id="PF06271">
    <property type="entry name" value="RDD"/>
    <property type="match status" value="1"/>
</dbReference>
<reference evidence="8 9" key="1">
    <citation type="submission" date="2024-01" db="EMBL/GenBank/DDBJ databases">
        <title>Mesobacterium rodlantinim sp. nov., isolated from shallow sea hydrothermal systems off Kueishantao Island.</title>
        <authorList>
            <person name="Su Z."/>
            <person name="Tang K."/>
        </authorList>
    </citation>
    <scope>NUCLEOTIDE SEQUENCE [LARGE SCALE GENOMIC DNA]</scope>
    <source>
        <strain evidence="8 9">TK19101</strain>
    </source>
</reference>
<keyword evidence="9" id="KW-1185">Reference proteome</keyword>
<keyword evidence="5 6" id="KW-0472">Membrane</keyword>